<evidence type="ECO:0000256" key="7">
    <source>
        <dbReference type="RuleBase" id="RU363032"/>
    </source>
</evidence>
<dbReference type="Gene3D" id="1.10.3720.10">
    <property type="entry name" value="MetI-like"/>
    <property type="match status" value="1"/>
</dbReference>
<evidence type="ECO:0000313" key="9">
    <source>
        <dbReference type="EMBL" id="NYI45676.1"/>
    </source>
</evidence>
<dbReference type="InterPro" id="IPR000515">
    <property type="entry name" value="MetI-like"/>
</dbReference>
<dbReference type="Proteomes" id="UP000562045">
    <property type="component" value="Unassembled WGS sequence"/>
</dbReference>
<comment type="similarity">
    <text evidence="7">Belongs to the binding-protein-dependent transport system permease family.</text>
</comment>
<feature type="transmembrane region" description="Helical" evidence="7">
    <location>
        <begin position="65"/>
        <end position="88"/>
    </location>
</feature>
<dbReference type="Proteomes" id="UP000662818">
    <property type="component" value="Chromosome"/>
</dbReference>
<keyword evidence="3" id="KW-1003">Cell membrane</keyword>
<evidence type="ECO:0000256" key="3">
    <source>
        <dbReference type="ARBA" id="ARBA00022475"/>
    </source>
</evidence>
<evidence type="ECO:0000313" key="11">
    <source>
        <dbReference type="Proteomes" id="UP000562045"/>
    </source>
</evidence>
<keyword evidence="2 7" id="KW-0813">Transport</keyword>
<evidence type="ECO:0000313" key="12">
    <source>
        <dbReference type="Proteomes" id="UP000662818"/>
    </source>
</evidence>
<keyword evidence="6 7" id="KW-0472">Membrane</keyword>
<keyword evidence="4 7" id="KW-0812">Transmembrane</keyword>
<evidence type="ECO:0000313" key="10">
    <source>
        <dbReference type="EMBL" id="QSR24778.1"/>
    </source>
</evidence>
<keyword evidence="12" id="KW-1185">Reference proteome</keyword>
<evidence type="ECO:0000256" key="1">
    <source>
        <dbReference type="ARBA" id="ARBA00004651"/>
    </source>
</evidence>
<feature type="transmembrane region" description="Helical" evidence="7">
    <location>
        <begin position="200"/>
        <end position="224"/>
    </location>
</feature>
<evidence type="ECO:0000256" key="4">
    <source>
        <dbReference type="ARBA" id="ARBA00022692"/>
    </source>
</evidence>
<dbReference type="GO" id="GO:0005886">
    <property type="term" value="C:plasma membrane"/>
    <property type="evidence" value="ECO:0007669"/>
    <property type="project" value="UniProtKB-SubCell"/>
</dbReference>
<dbReference type="InterPro" id="IPR035906">
    <property type="entry name" value="MetI-like_sf"/>
</dbReference>
<feature type="transmembrane region" description="Helical" evidence="7">
    <location>
        <begin position="155"/>
        <end position="180"/>
    </location>
</feature>
<feature type="transmembrane region" description="Helical" evidence="7">
    <location>
        <begin position="30"/>
        <end position="53"/>
    </location>
</feature>
<dbReference type="CDD" id="cd06261">
    <property type="entry name" value="TM_PBP2"/>
    <property type="match status" value="1"/>
</dbReference>
<feature type="domain" description="ABC transmembrane type-1" evidence="8">
    <location>
        <begin position="26"/>
        <end position="218"/>
    </location>
</feature>
<dbReference type="Pfam" id="PF00528">
    <property type="entry name" value="BPD_transp_1"/>
    <property type="match status" value="1"/>
</dbReference>
<dbReference type="SUPFAM" id="SSF161098">
    <property type="entry name" value="MetI-like"/>
    <property type="match status" value="1"/>
</dbReference>
<keyword evidence="5 7" id="KW-1133">Transmembrane helix</keyword>
<dbReference type="PANTHER" id="PTHR30450:SF14">
    <property type="entry name" value="TRANSPORTER, PERMEASE PROTEIN, PUTATIVE-RELATED"/>
    <property type="match status" value="1"/>
</dbReference>
<evidence type="ECO:0000256" key="6">
    <source>
        <dbReference type="ARBA" id="ARBA00023136"/>
    </source>
</evidence>
<evidence type="ECO:0000256" key="2">
    <source>
        <dbReference type="ARBA" id="ARBA00022448"/>
    </source>
</evidence>
<dbReference type="AlphaFoldDB" id="A0A7Z0CLD8"/>
<dbReference type="InterPro" id="IPR051322">
    <property type="entry name" value="AA_ABC_Transporter_Permease"/>
</dbReference>
<sequence>MSAPALESLAIDTRLGDLQPEFWSAAGETIIMASSALLIGGALGLALGLGLYLTRAGALFANRPLFVVLNVVVNFFRPIPFIIFIAALQPLARHVVGTGIGIRAATFGITVAAVFGISRIVEQNLVTVSPGVIEAARAMGASRTRITLTVLVPEALGPLVLGYTFAFVAIVDMTAIAGVIAGGGLGSFAQRFGFRQFDQVVMWAAILVLVAMVMLIQLGGNVLARRILRR</sequence>
<proteinExistence type="inferred from homology"/>
<reference evidence="9 11" key="2">
    <citation type="submission" date="2020-07" db="EMBL/GenBank/DDBJ databases">
        <title>Sequencing the genomes of 1000 actinobacteria strains.</title>
        <authorList>
            <person name="Klenk H.-P."/>
        </authorList>
    </citation>
    <scope>NUCLEOTIDE SEQUENCE [LARGE SCALE GENOMIC DNA]</scope>
    <source>
        <strain evidence="9 11">DSM 15131</strain>
    </source>
</reference>
<evidence type="ECO:0000259" key="8">
    <source>
        <dbReference type="PROSITE" id="PS50928"/>
    </source>
</evidence>
<evidence type="ECO:0000256" key="5">
    <source>
        <dbReference type="ARBA" id="ARBA00022989"/>
    </source>
</evidence>
<protein>
    <submittedName>
        <fullName evidence="10">ABC transporter permease</fullName>
    </submittedName>
    <submittedName>
        <fullName evidence="9">D-methionine transport system permease protein</fullName>
    </submittedName>
</protein>
<dbReference type="RefSeq" id="WP_179649310.1">
    <property type="nucleotide sequence ID" value="NZ_CP022295.1"/>
</dbReference>
<organism evidence="9 11">
    <name type="scientific">Nocardioides aromaticivorans</name>
    <dbReference type="NCBI Taxonomy" id="200618"/>
    <lineage>
        <taxon>Bacteria</taxon>
        <taxon>Bacillati</taxon>
        <taxon>Actinomycetota</taxon>
        <taxon>Actinomycetes</taxon>
        <taxon>Propionibacteriales</taxon>
        <taxon>Nocardioidaceae</taxon>
        <taxon>Nocardioides</taxon>
    </lineage>
</organism>
<dbReference type="PANTHER" id="PTHR30450">
    <property type="entry name" value="ABC TRANSPORTER PERMEASE"/>
    <property type="match status" value="1"/>
</dbReference>
<gene>
    <name evidence="9" type="ORF">BJ993_002756</name>
    <name evidence="10" type="ORF">CFH99_03990</name>
</gene>
<feature type="transmembrane region" description="Helical" evidence="7">
    <location>
        <begin position="100"/>
        <end position="121"/>
    </location>
</feature>
<accession>A0A7Z0CLD8</accession>
<name>A0A7Z0CLD8_9ACTN</name>
<dbReference type="PROSITE" id="PS50928">
    <property type="entry name" value="ABC_TM1"/>
    <property type="match status" value="1"/>
</dbReference>
<comment type="subcellular location">
    <subcellularLocation>
        <location evidence="1 7">Cell membrane</location>
        <topology evidence="1 7">Multi-pass membrane protein</topology>
    </subcellularLocation>
</comment>
<reference evidence="10 12" key="1">
    <citation type="submission" date="2017-06" db="EMBL/GenBank/DDBJ databases">
        <title>Complete Genome Sequence of the Soil Carbazole-Degrading Bacterium Nocardioides aromaticivorans IC177.</title>
        <authorList>
            <person name="Vejarano F."/>
            <person name="Suzuki-Minakuchi C."/>
            <person name="Ohtsubo Y."/>
            <person name="Tsuda M."/>
            <person name="Okada K."/>
            <person name="Nojiri H."/>
        </authorList>
    </citation>
    <scope>NUCLEOTIDE SEQUENCE [LARGE SCALE GENOMIC DNA]</scope>
    <source>
        <strain evidence="10 12">IC177</strain>
    </source>
</reference>
<dbReference type="EMBL" id="CP022295">
    <property type="protein sequence ID" value="QSR24778.1"/>
    <property type="molecule type" value="Genomic_DNA"/>
</dbReference>
<dbReference type="EMBL" id="JACBZM010000001">
    <property type="protein sequence ID" value="NYI45676.1"/>
    <property type="molecule type" value="Genomic_DNA"/>
</dbReference>
<dbReference type="GO" id="GO:0048473">
    <property type="term" value="P:D-methionine transmembrane transport"/>
    <property type="evidence" value="ECO:0007669"/>
    <property type="project" value="TreeGrafter"/>
</dbReference>